<dbReference type="EMBL" id="CAEZXK010000065">
    <property type="protein sequence ID" value="CAB4696075.1"/>
    <property type="molecule type" value="Genomic_DNA"/>
</dbReference>
<protein>
    <submittedName>
        <fullName evidence="1">Unannotated protein</fullName>
    </submittedName>
</protein>
<gene>
    <name evidence="1" type="ORF">UFOPK2370_01250</name>
</gene>
<organism evidence="1">
    <name type="scientific">freshwater metagenome</name>
    <dbReference type="NCBI Taxonomy" id="449393"/>
    <lineage>
        <taxon>unclassified sequences</taxon>
        <taxon>metagenomes</taxon>
        <taxon>ecological metagenomes</taxon>
    </lineage>
</organism>
<dbReference type="AlphaFoldDB" id="A0A6J6PH02"/>
<proteinExistence type="predicted"/>
<sequence length="228" mass="26066">MRCANCVDVASLHQRQLFAHCLFWNSATKQRVVLVTVHASELNRRTIYQKHRVFDLDGSETNLKLNGFTIAVFARANLKRVEIRCLGCPRHRVCNMHRLAWLDIGVGFEQLHSNRNCSLRRVCLHIDAQARNTVDEVGLHRNVFNRNCWSLNNRNITHDARQPPLVLVFEVRSRAKSKDPESESVFLFQQTGQIKLARQSAASHRAQVDIVEPDVGGTLDAIESKHRA</sequence>
<name>A0A6J6PH02_9ZZZZ</name>
<evidence type="ECO:0000313" key="1">
    <source>
        <dbReference type="EMBL" id="CAB4696075.1"/>
    </source>
</evidence>
<accession>A0A6J6PH02</accession>
<reference evidence="1" key="1">
    <citation type="submission" date="2020-05" db="EMBL/GenBank/DDBJ databases">
        <authorList>
            <person name="Chiriac C."/>
            <person name="Salcher M."/>
            <person name="Ghai R."/>
            <person name="Kavagutti S V."/>
        </authorList>
    </citation>
    <scope>NUCLEOTIDE SEQUENCE</scope>
</reference>